<keyword evidence="2" id="KW-1185">Reference proteome</keyword>
<dbReference type="EMBL" id="JABBJF010000004">
    <property type="protein sequence ID" value="MBC1185540.1"/>
    <property type="molecule type" value="Genomic_DNA"/>
</dbReference>
<proteinExistence type="predicted"/>
<sequence>MSLTLLASNNASTVLASSINASATTLTVNTGAGSLFPSPVAGTSFFKLTLIDAATGQLTEIVHVTARTGDVMTIERAQEGTAARVWSANDIAANMMTAGTLSYILASFQPLDATLTALAVLTGAANKLPYFNGIDTAALTDLTAFAREILAQTDAAGVLSKLGAGNSATRNVGTTAGTVAAGDDPRIVNAITASSPAACTAWANFNGISPVTIKDSMNVSSITRLSTGKYLVNFTNPMANTNYCPVLSFGDGATAGTGSAVISMDGSGVNGNPLKTTSNVTIYSRSTGGALDCAELNIIIFGGK</sequence>
<comment type="caution">
    <text evidence="1">The sequence shown here is derived from an EMBL/GenBank/DDBJ whole genome shotgun (WGS) entry which is preliminary data.</text>
</comment>
<protein>
    <recommendedName>
        <fullName evidence="3">Tail fiber protein</fullName>
    </recommendedName>
</protein>
<accession>A0ABR6RQY8</accession>
<dbReference type="RefSeq" id="WP_185667277.1">
    <property type="nucleotide sequence ID" value="NZ_JABBJF010000004.1"/>
</dbReference>
<name>A0ABR6RQY8_9ENTR</name>
<dbReference type="Proteomes" id="UP000607331">
    <property type="component" value="Unassembled WGS sequence"/>
</dbReference>
<organism evidence="1 2">
    <name type="scientific">Kluyvera sichuanensis</name>
    <dbReference type="NCBI Taxonomy" id="2725494"/>
    <lineage>
        <taxon>Bacteria</taxon>
        <taxon>Pseudomonadati</taxon>
        <taxon>Pseudomonadota</taxon>
        <taxon>Gammaproteobacteria</taxon>
        <taxon>Enterobacterales</taxon>
        <taxon>Enterobacteriaceae</taxon>
        <taxon>Kluyvera</taxon>
    </lineage>
</organism>
<reference evidence="1 2" key="1">
    <citation type="submission" date="2020-04" db="EMBL/GenBank/DDBJ databases">
        <title>The draft genome of Kluyvera sichuanensis strain SCKS090646.</title>
        <authorList>
            <person name="Wei L."/>
            <person name="Liu L."/>
            <person name="Feng Y."/>
            <person name="Zong Z."/>
        </authorList>
    </citation>
    <scope>NUCLEOTIDE SEQUENCE [LARGE SCALE GENOMIC DNA]</scope>
    <source>
        <strain evidence="1 2">090646</strain>
    </source>
</reference>
<evidence type="ECO:0000313" key="1">
    <source>
        <dbReference type="EMBL" id="MBC1185540.1"/>
    </source>
</evidence>
<evidence type="ECO:0008006" key="3">
    <source>
        <dbReference type="Google" id="ProtNLM"/>
    </source>
</evidence>
<gene>
    <name evidence="1" type="ORF">HII27_07390</name>
</gene>
<evidence type="ECO:0000313" key="2">
    <source>
        <dbReference type="Proteomes" id="UP000607331"/>
    </source>
</evidence>